<evidence type="ECO:0000313" key="3">
    <source>
        <dbReference type="Proteomes" id="UP000268684"/>
    </source>
</evidence>
<organism evidence="2 3">
    <name type="scientific">Burkholderia stabilis</name>
    <dbReference type="NCBI Taxonomy" id="95485"/>
    <lineage>
        <taxon>Bacteria</taxon>
        <taxon>Pseudomonadati</taxon>
        <taxon>Pseudomonadota</taxon>
        <taxon>Betaproteobacteria</taxon>
        <taxon>Burkholderiales</taxon>
        <taxon>Burkholderiaceae</taxon>
        <taxon>Burkholderia</taxon>
        <taxon>Burkholderia cepacia complex</taxon>
    </lineage>
</organism>
<dbReference type="Proteomes" id="UP000268684">
    <property type="component" value="Plasmid IV"/>
</dbReference>
<gene>
    <name evidence="2" type="ORF">BSTAB16_7737</name>
</gene>
<dbReference type="GeneID" id="97122587"/>
<accession>A0AAJ5NM96</accession>
<proteinExistence type="predicted"/>
<dbReference type="SUPFAM" id="SSF53955">
    <property type="entry name" value="Lysozyme-like"/>
    <property type="match status" value="1"/>
</dbReference>
<dbReference type="InterPro" id="IPR023346">
    <property type="entry name" value="Lysozyme-like_dom_sf"/>
</dbReference>
<reference evidence="2 3" key="1">
    <citation type="submission" date="2017-11" db="EMBL/GenBank/DDBJ databases">
        <authorList>
            <person name="Seth-Smith MB H."/>
        </authorList>
    </citation>
    <scope>NUCLEOTIDE SEQUENCE [LARGE SCALE GENOMIC DNA]</scope>
    <source>
        <strain evidence="2">E</strain>
        <plasmid evidence="3">iv</plasmid>
    </source>
</reference>
<keyword evidence="3" id="KW-1185">Reference proteome</keyword>
<name>A0AAJ5NM96_9BURK</name>
<keyword evidence="2" id="KW-0614">Plasmid</keyword>
<dbReference type="AlphaFoldDB" id="A0AAJ5NM96"/>
<dbReference type="EMBL" id="LR025745">
    <property type="protein sequence ID" value="VBB17517.1"/>
    <property type="molecule type" value="Genomic_DNA"/>
</dbReference>
<dbReference type="CDD" id="cd13400">
    <property type="entry name" value="LT_IagB-like"/>
    <property type="match status" value="1"/>
</dbReference>
<dbReference type="RefSeq" id="WP_122174110.1">
    <property type="nucleotide sequence ID" value="NZ_LR025745.1"/>
</dbReference>
<geneLocation type="plasmid" evidence="3">
    <name>iv</name>
</geneLocation>
<evidence type="ECO:0000313" key="2">
    <source>
        <dbReference type="EMBL" id="VBB17517.1"/>
    </source>
</evidence>
<dbReference type="Pfam" id="PF01464">
    <property type="entry name" value="SLT"/>
    <property type="match status" value="1"/>
</dbReference>
<feature type="domain" description="Transglycosylase SLT" evidence="1">
    <location>
        <begin position="33"/>
        <end position="134"/>
    </location>
</feature>
<dbReference type="Gene3D" id="1.10.530.10">
    <property type="match status" value="1"/>
</dbReference>
<protein>
    <recommendedName>
        <fullName evidence="1">Transglycosylase SLT domain-containing protein</fullName>
    </recommendedName>
</protein>
<dbReference type="InterPro" id="IPR008258">
    <property type="entry name" value="Transglycosylase_SLT_dom_1"/>
</dbReference>
<sequence>MAFGIVRDRSRAAILWGCVFALNSLLIVTARADCIDAAAAYQHLNPHLVRAIASVESGFNPSARNVNRNGSEDIGLMQINSSWLPTLARYGIDRTALLDACTNAYVGAWILSQNISRLGLTWNAVGAYNAASPHKRVQYARRVYRELFRITPGVTATQPVVPVSIPEAMAAVYETSRLAVAGAE</sequence>
<evidence type="ECO:0000259" key="1">
    <source>
        <dbReference type="Pfam" id="PF01464"/>
    </source>
</evidence>